<dbReference type="OrthoDB" id="9814727at2"/>
<reference evidence="2 3" key="1">
    <citation type="submission" date="2019-03" db="EMBL/GenBank/DDBJ databases">
        <title>Genome sequence of Thiobacillaceae bacterium LSR1, a sulfur-oxidizing bacterium isolated from freshwater sediment.</title>
        <authorList>
            <person name="Li S."/>
        </authorList>
    </citation>
    <scope>NUCLEOTIDE SEQUENCE [LARGE SCALE GENOMIC DNA]</scope>
    <source>
        <strain evidence="2 3">LSR1</strain>
    </source>
</reference>
<dbReference type="InterPro" id="IPR021969">
    <property type="entry name" value="DUF3579"/>
</dbReference>
<feature type="region of interest" description="Disordered" evidence="1">
    <location>
        <begin position="1"/>
        <end position="20"/>
    </location>
</feature>
<organism evidence="2 3">
    <name type="scientific">Parasulfuritortus cantonensis</name>
    <dbReference type="NCBI Taxonomy" id="2528202"/>
    <lineage>
        <taxon>Bacteria</taxon>
        <taxon>Pseudomonadati</taxon>
        <taxon>Pseudomonadota</taxon>
        <taxon>Betaproteobacteria</taxon>
        <taxon>Nitrosomonadales</taxon>
        <taxon>Thiobacillaceae</taxon>
        <taxon>Parasulfuritortus</taxon>
    </lineage>
</organism>
<gene>
    <name evidence="2" type="ORF">EZJ19_12185</name>
</gene>
<comment type="caution">
    <text evidence="2">The sequence shown here is derived from an EMBL/GenBank/DDBJ whole genome shotgun (WGS) entry which is preliminary data.</text>
</comment>
<evidence type="ECO:0000313" key="3">
    <source>
        <dbReference type="Proteomes" id="UP000295443"/>
    </source>
</evidence>
<dbReference type="AlphaFoldDB" id="A0A4R1B4F0"/>
<accession>A0A4R1B4F0</accession>
<sequence>MTEACLERTGSEATPAEPPAADALFILGQTRAGKPFRPSDWVDRMAGLFATFGEDKTLRYSPLVHPATLDGVRGLWLDAHLRERDPSAYAFIMAFADSQQLAIRPAHGAVPASH</sequence>
<name>A0A4R1B4F0_9PROT</name>
<dbReference type="Pfam" id="PF12112">
    <property type="entry name" value="DUF3579"/>
    <property type="match status" value="1"/>
</dbReference>
<dbReference type="RefSeq" id="WP_131447946.1">
    <property type="nucleotide sequence ID" value="NZ_SJZB01000042.1"/>
</dbReference>
<protein>
    <submittedName>
        <fullName evidence="2">DUF3579 domain-containing protein</fullName>
    </submittedName>
</protein>
<evidence type="ECO:0000256" key="1">
    <source>
        <dbReference type="SAM" id="MobiDB-lite"/>
    </source>
</evidence>
<feature type="compositionally biased region" description="Basic and acidic residues" evidence="1">
    <location>
        <begin position="1"/>
        <end position="10"/>
    </location>
</feature>
<dbReference type="EMBL" id="SJZB01000042">
    <property type="protein sequence ID" value="TCJ12974.1"/>
    <property type="molecule type" value="Genomic_DNA"/>
</dbReference>
<dbReference type="Proteomes" id="UP000295443">
    <property type="component" value="Unassembled WGS sequence"/>
</dbReference>
<keyword evidence="3" id="KW-1185">Reference proteome</keyword>
<proteinExistence type="predicted"/>
<dbReference type="Gene3D" id="3.30.70.2340">
    <property type="entry name" value="Uncharacterised protein PF12112 family, DUF3579"/>
    <property type="match status" value="1"/>
</dbReference>
<evidence type="ECO:0000313" key="2">
    <source>
        <dbReference type="EMBL" id="TCJ12974.1"/>
    </source>
</evidence>